<sequence length="526" mass="57298">MGSLGDKGQNEAHCLWALCSHPCCWEAEQRIAKGIYSGTVKKPTEQCTAVHESFPSLTVVNASEWTGLRRHSEEKLFYKTVSSDSSVSEGSLHSITCPPVLPQKVSTQRFKSAESAFSSVYPAAQPTAAKGVKLNKAHISPDLNGSDSPLGTSSLVLWVPNPHYTPQCLKKRSNLPQCAVKELICLPACPVQNASEEKKKLKSVKKRVIFQQACSPLNKARLTFSCQPDSASNQSRSGEGQRFDNRGANTGPSSATLENRVSPKEGKKSPLILRNRPVLLHAKRERGGKRVSMDALKSPYKLDSKTGGESIEWDRLRRQAYLWKRHNSLQHKDCSVSGDPPGGASVLLVDSGLCPVSSVRSHHNLQSPLSVSPAAWHCTKGIWHYQKSSQPPLSQSKYLHHSTASEAEALSTDCSSSGVADHRASIQMPGTDEKSVKEKGIKGIITLTNSLLHCQQSNQEHPDNMSKRSVVKVDDNFPEKLNHSSKSSLTLVTGAEEPWSESSSTEKGPEPKAYQVCTPPPSLSSL</sequence>
<reference evidence="2 3" key="1">
    <citation type="submission" date="2021-07" db="EMBL/GenBank/DDBJ databases">
        <authorList>
            <person name="Imarazene B."/>
            <person name="Zahm M."/>
            <person name="Klopp C."/>
            <person name="Cabau C."/>
            <person name="Beille S."/>
            <person name="Jouanno E."/>
            <person name="Castinel A."/>
            <person name="Lluch J."/>
            <person name="Gil L."/>
            <person name="Kuchtly C."/>
            <person name="Lopez Roques C."/>
            <person name="Donnadieu C."/>
            <person name="Parrinello H."/>
            <person name="Journot L."/>
            <person name="Du K."/>
            <person name="Schartl M."/>
            <person name="Retaux S."/>
            <person name="Guiguen Y."/>
        </authorList>
    </citation>
    <scope>NUCLEOTIDE SEQUENCE [LARGE SCALE GENOMIC DNA]</scope>
    <source>
        <strain evidence="2">Pach_M1</strain>
        <tissue evidence="2">Testis</tissue>
    </source>
</reference>
<proteinExistence type="predicted"/>
<evidence type="ECO:0000313" key="3">
    <source>
        <dbReference type="Proteomes" id="UP000752171"/>
    </source>
</evidence>
<gene>
    <name evidence="2" type="ORF">AMEX_G15415</name>
</gene>
<dbReference type="EMBL" id="JAICCE010000012">
    <property type="protein sequence ID" value="KAG9270464.1"/>
    <property type="molecule type" value="Genomic_DNA"/>
</dbReference>
<feature type="compositionally biased region" description="Polar residues" evidence="1">
    <location>
        <begin position="225"/>
        <end position="238"/>
    </location>
</feature>
<feature type="region of interest" description="Disordered" evidence="1">
    <location>
        <begin position="413"/>
        <end position="435"/>
    </location>
</feature>
<dbReference type="Proteomes" id="UP000752171">
    <property type="component" value="Unassembled WGS sequence"/>
</dbReference>
<dbReference type="AlphaFoldDB" id="A0A8T2LHV2"/>
<accession>A0A8T2LHV2</accession>
<protein>
    <submittedName>
        <fullName evidence="2">Uncharacterized protein</fullName>
    </submittedName>
</protein>
<feature type="region of interest" description="Disordered" evidence="1">
    <location>
        <begin position="225"/>
        <end position="270"/>
    </location>
</feature>
<feature type="compositionally biased region" description="Polar residues" evidence="1">
    <location>
        <begin position="247"/>
        <end position="259"/>
    </location>
</feature>
<comment type="caution">
    <text evidence="2">The sequence shown here is derived from an EMBL/GenBank/DDBJ whole genome shotgun (WGS) entry which is preliminary data.</text>
</comment>
<evidence type="ECO:0000313" key="2">
    <source>
        <dbReference type="EMBL" id="KAG9270464.1"/>
    </source>
</evidence>
<name>A0A8T2LHV2_ASTMX</name>
<evidence type="ECO:0000256" key="1">
    <source>
        <dbReference type="SAM" id="MobiDB-lite"/>
    </source>
</evidence>
<feature type="region of interest" description="Disordered" evidence="1">
    <location>
        <begin position="477"/>
        <end position="526"/>
    </location>
</feature>
<organism evidence="2 3">
    <name type="scientific">Astyanax mexicanus</name>
    <name type="common">Blind cave fish</name>
    <name type="synonym">Astyanax fasciatus mexicanus</name>
    <dbReference type="NCBI Taxonomy" id="7994"/>
    <lineage>
        <taxon>Eukaryota</taxon>
        <taxon>Metazoa</taxon>
        <taxon>Chordata</taxon>
        <taxon>Craniata</taxon>
        <taxon>Vertebrata</taxon>
        <taxon>Euteleostomi</taxon>
        <taxon>Actinopterygii</taxon>
        <taxon>Neopterygii</taxon>
        <taxon>Teleostei</taxon>
        <taxon>Ostariophysi</taxon>
        <taxon>Characiformes</taxon>
        <taxon>Characoidei</taxon>
        <taxon>Acestrorhamphidae</taxon>
        <taxon>Acestrorhamphinae</taxon>
        <taxon>Astyanax</taxon>
    </lineage>
</organism>
<dbReference type="KEGG" id="amex:103022681"/>